<dbReference type="InterPro" id="IPR003754">
    <property type="entry name" value="4pyrrol_synth_uPrphyn_synth"/>
</dbReference>
<protein>
    <recommendedName>
        <fullName evidence="7 9">Uroporphyrinogen-III synthase</fullName>
        <ecNumber evidence="3 9">4.2.1.75</ecNumber>
    </recommendedName>
</protein>
<organism evidence="11 12">
    <name type="scientific">Halobacillus andaensis</name>
    <dbReference type="NCBI Taxonomy" id="1176239"/>
    <lineage>
        <taxon>Bacteria</taxon>
        <taxon>Bacillati</taxon>
        <taxon>Bacillota</taxon>
        <taxon>Bacilli</taxon>
        <taxon>Bacillales</taxon>
        <taxon>Bacillaceae</taxon>
        <taxon>Halobacillus</taxon>
    </lineage>
</organism>
<dbReference type="GO" id="GO:0006782">
    <property type="term" value="P:protoporphyrinogen IX biosynthetic process"/>
    <property type="evidence" value="ECO:0007669"/>
    <property type="project" value="UniProtKB-UniRule"/>
</dbReference>
<proteinExistence type="inferred from homology"/>
<dbReference type="EC" id="4.2.1.75" evidence="3 9"/>
<dbReference type="Gene3D" id="3.40.50.10090">
    <property type="match status" value="2"/>
</dbReference>
<dbReference type="PANTHER" id="PTHR38042">
    <property type="entry name" value="UROPORPHYRINOGEN-III SYNTHASE, CHLOROPLASTIC"/>
    <property type="match status" value="1"/>
</dbReference>
<evidence type="ECO:0000256" key="9">
    <source>
        <dbReference type="RuleBase" id="RU366031"/>
    </source>
</evidence>
<evidence type="ECO:0000259" key="10">
    <source>
        <dbReference type="Pfam" id="PF02602"/>
    </source>
</evidence>
<evidence type="ECO:0000256" key="7">
    <source>
        <dbReference type="ARBA" id="ARBA00040167"/>
    </source>
</evidence>
<evidence type="ECO:0000313" key="12">
    <source>
        <dbReference type="Proteomes" id="UP000660110"/>
    </source>
</evidence>
<dbReference type="AlphaFoldDB" id="A0A917ESR4"/>
<dbReference type="PANTHER" id="PTHR38042:SF1">
    <property type="entry name" value="UROPORPHYRINOGEN-III SYNTHASE, CHLOROPLASTIC"/>
    <property type="match status" value="1"/>
</dbReference>
<dbReference type="GO" id="GO:0004852">
    <property type="term" value="F:uroporphyrinogen-III synthase activity"/>
    <property type="evidence" value="ECO:0007669"/>
    <property type="project" value="UniProtKB-UniRule"/>
</dbReference>
<evidence type="ECO:0000256" key="2">
    <source>
        <dbReference type="ARBA" id="ARBA00008133"/>
    </source>
</evidence>
<dbReference type="GO" id="GO:0006780">
    <property type="term" value="P:uroporphyrinogen III biosynthetic process"/>
    <property type="evidence" value="ECO:0007669"/>
    <property type="project" value="UniProtKB-UniRule"/>
</dbReference>
<dbReference type="SUPFAM" id="SSF69618">
    <property type="entry name" value="HemD-like"/>
    <property type="match status" value="1"/>
</dbReference>
<dbReference type="RefSeq" id="WP_188375551.1">
    <property type="nucleotide sequence ID" value="NZ_BMEL01000001.1"/>
</dbReference>
<keyword evidence="4 9" id="KW-0456">Lyase</keyword>
<dbReference type="CDD" id="cd06578">
    <property type="entry name" value="HemD"/>
    <property type="match status" value="1"/>
</dbReference>
<comment type="function">
    <text evidence="6 9">Catalyzes cyclization of the linear tetrapyrrole, hydroxymethylbilane, to the macrocyclic uroporphyrinogen III.</text>
</comment>
<evidence type="ECO:0000256" key="3">
    <source>
        <dbReference type="ARBA" id="ARBA00013109"/>
    </source>
</evidence>
<evidence type="ECO:0000313" key="11">
    <source>
        <dbReference type="EMBL" id="GGF06718.1"/>
    </source>
</evidence>
<reference evidence="11" key="1">
    <citation type="journal article" date="2014" name="Int. J. Syst. Evol. Microbiol.">
        <title>Complete genome sequence of Corynebacterium casei LMG S-19264T (=DSM 44701T), isolated from a smear-ripened cheese.</title>
        <authorList>
            <consortium name="US DOE Joint Genome Institute (JGI-PGF)"/>
            <person name="Walter F."/>
            <person name="Albersmeier A."/>
            <person name="Kalinowski J."/>
            <person name="Ruckert C."/>
        </authorList>
    </citation>
    <scope>NUCLEOTIDE SEQUENCE</scope>
    <source>
        <strain evidence="11">CGMCC 1.12153</strain>
    </source>
</reference>
<dbReference type="InterPro" id="IPR039793">
    <property type="entry name" value="UROS/Hem4"/>
</dbReference>
<feature type="domain" description="Tetrapyrrole biosynthesis uroporphyrinogen III synthase" evidence="10">
    <location>
        <begin position="23"/>
        <end position="242"/>
    </location>
</feature>
<name>A0A917ESR4_HALAA</name>
<evidence type="ECO:0000256" key="1">
    <source>
        <dbReference type="ARBA" id="ARBA00004772"/>
    </source>
</evidence>
<evidence type="ECO:0000256" key="5">
    <source>
        <dbReference type="ARBA" id="ARBA00023244"/>
    </source>
</evidence>
<accession>A0A917ESR4</accession>
<dbReference type="Pfam" id="PF02602">
    <property type="entry name" value="HEM4"/>
    <property type="match status" value="1"/>
</dbReference>
<gene>
    <name evidence="11" type="primary">hemD</name>
    <name evidence="11" type="ORF">GCM10010954_01470</name>
</gene>
<evidence type="ECO:0000256" key="8">
    <source>
        <dbReference type="ARBA" id="ARBA00048617"/>
    </source>
</evidence>
<evidence type="ECO:0000256" key="4">
    <source>
        <dbReference type="ARBA" id="ARBA00023239"/>
    </source>
</evidence>
<sequence length="252" mass="28753">MNPLEGKKVLVTRPSSQAGGLLQRLERAGASPLHIPLIEFQLHDSKENERILSKLHDFKWVFFTSSNGVKFFFEWLQKASETFPAACQIAVVGEKTKRAVERYQLKADFIPSEFQAEKMAEEFFRNYEEPGSILYVRGNRSRETLLNEFKNRSILFQSMTVYDTLLIKESAVICKHLNSLDAVTFTSPSTLQAFIRSVGMNRETALSKPCFCIGSTTADEAVKLGFKKVYYPAIFIVEEMVQQMIDYFSKEG</sequence>
<reference evidence="11" key="2">
    <citation type="submission" date="2020-09" db="EMBL/GenBank/DDBJ databases">
        <authorList>
            <person name="Sun Q."/>
            <person name="Zhou Y."/>
        </authorList>
    </citation>
    <scope>NUCLEOTIDE SEQUENCE</scope>
    <source>
        <strain evidence="11">CGMCC 1.12153</strain>
    </source>
</reference>
<comment type="caution">
    <text evidence="11">The sequence shown here is derived from an EMBL/GenBank/DDBJ whole genome shotgun (WGS) entry which is preliminary data.</text>
</comment>
<comment type="pathway">
    <text evidence="1 9">Porphyrin-containing compound metabolism; protoporphyrin-IX biosynthesis; coproporphyrinogen-III from 5-aminolevulinate: step 3/4.</text>
</comment>
<evidence type="ECO:0000256" key="6">
    <source>
        <dbReference type="ARBA" id="ARBA00037589"/>
    </source>
</evidence>
<dbReference type="Proteomes" id="UP000660110">
    <property type="component" value="Unassembled WGS sequence"/>
</dbReference>
<dbReference type="InterPro" id="IPR036108">
    <property type="entry name" value="4pyrrol_syn_uPrphyn_synt_sf"/>
</dbReference>
<dbReference type="EMBL" id="BMEL01000001">
    <property type="protein sequence ID" value="GGF06718.1"/>
    <property type="molecule type" value="Genomic_DNA"/>
</dbReference>
<comment type="catalytic activity">
    <reaction evidence="8 9">
        <text>hydroxymethylbilane = uroporphyrinogen III + H2O</text>
        <dbReference type="Rhea" id="RHEA:18965"/>
        <dbReference type="ChEBI" id="CHEBI:15377"/>
        <dbReference type="ChEBI" id="CHEBI:57308"/>
        <dbReference type="ChEBI" id="CHEBI:57845"/>
        <dbReference type="EC" id="4.2.1.75"/>
    </reaction>
</comment>
<keyword evidence="12" id="KW-1185">Reference proteome</keyword>
<comment type="similarity">
    <text evidence="2 9">Belongs to the uroporphyrinogen-III synthase family.</text>
</comment>
<keyword evidence="5 9" id="KW-0627">Porphyrin biosynthesis</keyword>